<feature type="domain" description="AAA+ ATPase" evidence="15">
    <location>
        <begin position="202"/>
        <end position="356"/>
    </location>
</feature>
<evidence type="ECO:0000256" key="4">
    <source>
        <dbReference type="ARBA" id="ARBA00022806"/>
    </source>
</evidence>
<comment type="caution">
    <text evidence="16">The sequence shown here is derived from an EMBL/GenBank/DDBJ whole genome shotgun (WGS) entry which is preliminary data.</text>
</comment>
<evidence type="ECO:0000256" key="14">
    <source>
        <dbReference type="SAM" id="MobiDB-lite"/>
    </source>
</evidence>
<evidence type="ECO:0000256" key="13">
    <source>
        <dbReference type="HAMAP-Rule" id="MF_03176"/>
    </source>
</evidence>
<evidence type="ECO:0000256" key="2">
    <source>
        <dbReference type="ARBA" id="ARBA00022763"/>
    </source>
</evidence>
<dbReference type="Pfam" id="PF05970">
    <property type="entry name" value="PIF1"/>
    <property type="match status" value="1"/>
</dbReference>
<dbReference type="AlphaFoldDB" id="A0AAE1LB60"/>
<dbReference type="Pfam" id="PF21530">
    <property type="entry name" value="Pif1_2B_dom"/>
    <property type="match status" value="1"/>
</dbReference>
<dbReference type="GO" id="GO:0016787">
    <property type="term" value="F:hydrolase activity"/>
    <property type="evidence" value="ECO:0007669"/>
    <property type="project" value="UniProtKB-KW"/>
</dbReference>
<dbReference type="GO" id="GO:0043139">
    <property type="term" value="F:5'-3' DNA helicase activity"/>
    <property type="evidence" value="ECO:0007669"/>
    <property type="project" value="UniProtKB-UniRule"/>
</dbReference>
<comment type="cofactor">
    <cofactor evidence="13">
        <name>Mg(2+)</name>
        <dbReference type="ChEBI" id="CHEBI:18420"/>
    </cofactor>
</comment>
<dbReference type="InterPro" id="IPR027417">
    <property type="entry name" value="P-loop_NTPase"/>
</dbReference>
<keyword evidence="2 13" id="KW-0227">DNA damage</keyword>
<dbReference type="SMART" id="SM00382">
    <property type="entry name" value="AAA"/>
    <property type="match status" value="1"/>
</dbReference>
<evidence type="ECO:0000313" key="16">
    <source>
        <dbReference type="EMBL" id="KAK3911722.1"/>
    </source>
</evidence>
<comment type="catalytic activity">
    <reaction evidence="13">
        <text>ATP + H2O = ADP + phosphate + H(+)</text>
        <dbReference type="Rhea" id="RHEA:13065"/>
        <dbReference type="ChEBI" id="CHEBI:15377"/>
        <dbReference type="ChEBI" id="CHEBI:15378"/>
        <dbReference type="ChEBI" id="CHEBI:30616"/>
        <dbReference type="ChEBI" id="CHEBI:43474"/>
        <dbReference type="ChEBI" id="CHEBI:456216"/>
        <dbReference type="EC" id="5.6.2.3"/>
    </reaction>
</comment>
<comment type="subunit">
    <text evidence="12">Monomer. Interacts with telomerase.</text>
</comment>
<dbReference type="GO" id="GO:0005739">
    <property type="term" value="C:mitochondrion"/>
    <property type="evidence" value="ECO:0007669"/>
    <property type="project" value="UniProtKB-SubCell"/>
</dbReference>
<sequence>MSSSDSPTLTCPVLVEWMNAQQMTTRKVNYKSSLLRILRNGFREIFLEISSEKSATHKFRLKNIAVHSKFMNEGKCTINFKDENARAMISNAPPSQLINFLKVMYIKLQGDTAPKISLKERLEGKSVMEEISPLTSKEVNKAKDKLVPKDATPKSGLAKKRPERTRDQDNSNQPSSKRRCLTTEIETPLTPEQQRVLQAVISGRNIFFTGSAGTGKSFLLRKIIASLPPDSTFATASTGVAACHIGGYTLHSFAGVGSGQGSLKRLVELAKRPYIAQQWRKCKTLIIDEISMVDGRFFDKLEYVAREVRCNDKPFGGIQLVLCGDFLQLPPVSKNDNSGEGQASFCFQSEAWDRCNLHSYELTIVHRQSDPVFIDILQNIRIGRITPEIESRLQATSLNKVDSAGILASRLCSLTKEAQLINSSKLEHLPGPMKEFLANDGDPTYSQTLDMQTPVESIVKLKVGAQVMLLKNISVNDGLVNGARGVVVKFSAEGLPVVKFLSGEYTVKYEKWSVKVMGGSILSRKQIPLKLAWAFSIHKSQGLTLDCVEMSLGKVFEAGQAYVALSRAKSLASLRVLDFDSKHVWANPEVLKFYQRIRRSMMAVEMIPLGKKKKKV</sequence>
<dbReference type="SUPFAM" id="SSF52540">
    <property type="entry name" value="P-loop containing nucleoside triphosphate hydrolases"/>
    <property type="match status" value="2"/>
</dbReference>
<dbReference type="EMBL" id="JAHWGI010000284">
    <property type="protein sequence ID" value="KAK3911722.1"/>
    <property type="molecule type" value="Genomic_DNA"/>
</dbReference>
<reference evidence="16" key="1">
    <citation type="submission" date="2021-07" db="EMBL/GenBank/DDBJ databases">
        <authorList>
            <person name="Catto M.A."/>
            <person name="Jacobson A."/>
            <person name="Kennedy G."/>
            <person name="Labadie P."/>
            <person name="Hunt B.G."/>
            <person name="Srinivasan R."/>
        </authorList>
    </citation>
    <scope>NUCLEOTIDE SEQUENCE</scope>
    <source>
        <strain evidence="16">PL_HMW_Pooled</strain>
        <tissue evidence="16">Head</tissue>
    </source>
</reference>
<evidence type="ECO:0000256" key="10">
    <source>
        <dbReference type="ARBA" id="ARBA00023235"/>
    </source>
</evidence>
<protein>
    <recommendedName>
        <fullName evidence="13">ATP-dependent DNA helicase PIF1</fullName>
        <ecNumber evidence="13">5.6.2.3</ecNumber>
    </recommendedName>
    <alternativeName>
        <fullName evidence="13">DNA 5'-3' helicase PIF1</fullName>
    </alternativeName>
    <alternativeName>
        <fullName evidence="13">DNA repair and recombination helicase PIF1</fullName>
    </alternativeName>
</protein>
<evidence type="ECO:0000256" key="3">
    <source>
        <dbReference type="ARBA" id="ARBA00022801"/>
    </source>
</evidence>
<keyword evidence="7 13" id="KW-0496">Mitochondrion</keyword>
<dbReference type="InterPro" id="IPR010285">
    <property type="entry name" value="DNA_helicase_pif1-like_DEAD"/>
</dbReference>
<comment type="subcellular location">
    <subcellularLocation>
        <location evidence="13">Nucleus</location>
    </subcellularLocation>
    <subcellularLocation>
        <location evidence="13">Mitochondrion</location>
    </subcellularLocation>
</comment>
<dbReference type="Pfam" id="PF25344">
    <property type="entry name" value="PH_LRR1"/>
    <property type="match status" value="1"/>
</dbReference>
<dbReference type="InterPro" id="IPR057437">
    <property type="entry name" value="PIF1/LRR1_PH"/>
</dbReference>
<dbReference type="GO" id="GO:0006310">
    <property type="term" value="P:DNA recombination"/>
    <property type="evidence" value="ECO:0007669"/>
    <property type="project" value="UniProtKB-UniRule"/>
</dbReference>
<dbReference type="PANTHER" id="PTHR47642:SF7">
    <property type="entry name" value="ATP-DEPENDENT DNA HELICASE PIF1"/>
    <property type="match status" value="1"/>
</dbReference>
<dbReference type="GO" id="GO:0005524">
    <property type="term" value="F:ATP binding"/>
    <property type="evidence" value="ECO:0007669"/>
    <property type="project" value="UniProtKB-UniRule"/>
</dbReference>
<dbReference type="GO" id="GO:0000723">
    <property type="term" value="P:telomere maintenance"/>
    <property type="evidence" value="ECO:0007669"/>
    <property type="project" value="InterPro"/>
</dbReference>
<keyword evidence="3 13" id="KW-0378">Hydrolase</keyword>
<evidence type="ECO:0000256" key="5">
    <source>
        <dbReference type="ARBA" id="ARBA00022840"/>
    </source>
</evidence>
<evidence type="ECO:0000256" key="7">
    <source>
        <dbReference type="ARBA" id="ARBA00023128"/>
    </source>
</evidence>
<dbReference type="GO" id="GO:0006281">
    <property type="term" value="P:DNA repair"/>
    <property type="evidence" value="ECO:0007669"/>
    <property type="project" value="UniProtKB-UniRule"/>
</dbReference>
<dbReference type="PANTHER" id="PTHR47642">
    <property type="entry name" value="ATP-DEPENDENT DNA HELICASE"/>
    <property type="match status" value="1"/>
</dbReference>
<evidence type="ECO:0000256" key="9">
    <source>
        <dbReference type="ARBA" id="ARBA00023204"/>
    </source>
</evidence>
<dbReference type="CDD" id="cd18037">
    <property type="entry name" value="DEXSc_Pif1_like"/>
    <property type="match status" value="1"/>
</dbReference>
<dbReference type="InterPro" id="IPR048293">
    <property type="entry name" value="PIF1_RRM3_pfh1"/>
</dbReference>
<evidence type="ECO:0000259" key="15">
    <source>
        <dbReference type="SMART" id="SM00382"/>
    </source>
</evidence>
<dbReference type="Gene3D" id="3.40.50.300">
    <property type="entry name" value="P-loop containing nucleotide triphosphate hydrolases"/>
    <property type="match status" value="2"/>
</dbReference>
<dbReference type="GO" id="GO:0005634">
    <property type="term" value="C:nucleus"/>
    <property type="evidence" value="ECO:0007669"/>
    <property type="project" value="UniProtKB-SubCell"/>
</dbReference>
<evidence type="ECO:0000256" key="11">
    <source>
        <dbReference type="ARBA" id="ARBA00023242"/>
    </source>
</evidence>
<proteinExistence type="inferred from homology"/>
<keyword evidence="9 13" id="KW-0234">DNA repair</keyword>
<dbReference type="InterPro" id="IPR051055">
    <property type="entry name" value="PIF1_helicase"/>
</dbReference>
<feature type="DNA-binding region" evidence="13">
    <location>
        <begin position="560"/>
        <end position="579"/>
    </location>
</feature>
<dbReference type="CDD" id="cd18809">
    <property type="entry name" value="SF1_C_RecD"/>
    <property type="match status" value="1"/>
</dbReference>
<dbReference type="InterPro" id="IPR049163">
    <property type="entry name" value="Pif1-like_2B_dom"/>
</dbReference>
<dbReference type="InterPro" id="IPR003593">
    <property type="entry name" value="AAA+_ATPase"/>
</dbReference>
<dbReference type="EC" id="5.6.2.3" evidence="13"/>
<reference evidence="16" key="2">
    <citation type="journal article" date="2023" name="BMC Genomics">
        <title>Pest status, molecular evolution, and epigenetic factors derived from the genome assembly of Frankliniella fusca, a thysanopteran phytovirus vector.</title>
        <authorList>
            <person name="Catto M.A."/>
            <person name="Labadie P.E."/>
            <person name="Jacobson A.L."/>
            <person name="Kennedy G.G."/>
            <person name="Srinivasan R."/>
            <person name="Hunt B.G."/>
        </authorList>
    </citation>
    <scope>NUCLEOTIDE SEQUENCE</scope>
    <source>
        <strain evidence="16">PL_HMW_Pooled</strain>
    </source>
</reference>
<evidence type="ECO:0000256" key="12">
    <source>
        <dbReference type="ARBA" id="ARBA00065873"/>
    </source>
</evidence>
<keyword evidence="6 13" id="KW-0238">DNA-binding</keyword>
<feature type="compositionally biased region" description="Basic and acidic residues" evidence="14">
    <location>
        <begin position="139"/>
        <end position="152"/>
    </location>
</feature>
<evidence type="ECO:0000256" key="8">
    <source>
        <dbReference type="ARBA" id="ARBA00023172"/>
    </source>
</evidence>
<keyword evidence="8 13" id="KW-0233">DNA recombination</keyword>
<keyword evidence="5 13" id="KW-0067">ATP-binding</keyword>
<feature type="binding site" evidence="13">
    <location>
        <begin position="210"/>
        <end position="217"/>
    </location>
    <ligand>
        <name>ATP</name>
        <dbReference type="ChEBI" id="CHEBI:30616"/>
    </ligand>
</feature>
<comment type="function">
    <text evidence="13">DNA-dependent ATPase and 5'-3' DNA helicase required for the maintenance of both mitochondrial and nuclear genome stability.</text>
</comment>
<dbReference type="Proteomes" id="UP001219518">
    <property type="component" value="Unassembled WGS sequence"/>
</dbReference>
<dbReference type="FunFam" id="3.40.50.300:FF:000805">
    <property type="entry name" value="ATP-dependent DNA helicase PIF1"/>
    <property type="match status" value="1"/>
</dbReference>
<dbReference type="FunFam" id="3.40.50.300:FF:003367">
    <property type="entry name" value="ATP-dependent DNA helicase PIF1"/>
    <property type="match status" value="1"/>
</dbReference>
<evidence type="ECO:0000256" key="1">
    <source>
        <dbReference type="ARBA" id="ARBA00022741"/>
    </source>
</evidence>
<gene>
    <name evidence="13" type="primary">PIF1</name>
    <name evidence="16" type="ORF">KUF71_021383</name>
</gene>
<dbReference type="HAMAP" id="MF_03176">
    <property type="entry name" value="PIF1"/>
    <property type="match status" value="1"/>
</dbReference>
<keyword evidence="1 13" id="KW-0547">Nucleotide-binding</keyword>
<keyword evidence="4 13" id="KW-0347">Helicase</keyword>
<evidence type="ECO:0000256" key="6">
    <source>
        <dbReference type="ARBA" id="ARBA00023125"/>
    </source>
</evidence>
<accession>A0AAE1LB60</accession>
<name>A0AAE1LB60_9NEOP</name>
<keyword evidence="17" id="KW-1185">Reference proteome</keyword>
<keyword evidence="11 13" id="KW-0539">Nucleus</keyword>
<comment type="similarity">
    <text evidence="13">Belongs to the helicase family. PIF1 subfamily.</text>
</comment>
<keyword evidence="10 13" id="KW-0413">Isomerase</keyword>
<feature type="region of interest" description="Disordered" evidence="14">
    <location>
        <begin position="139"/>
        <end position="181"/>
    </location>
</feature>
<organism evidence="16 17">
    <name type="scientific">Frankliniella fusca</name>
    <dbReference type="NCBI Taxonomy" id="407009"/>
    <lineage>
        <taxon>Eukaryota</taxon>
        <taxon>Metazoa</taxon>
        <taxon>Ecdysozoa</taxon>
        <taxon>Arthropoda</taxon>
        <taxon>Hexapoda</taxon>
        <taxon>Insecta</taxon>
        <taxon>Pterygota</taxon>
        <taxon>Neoptera</taxon>
        <taxon>Paraneoptera</taxon>
        <taxon>Thysanoptera</taxon>
        <taxon>Terebrantia</taxon>
        <taxon>Thripoidea</taxon>
        <taxon>Thripidae</taxon>
        <taxon>Frankliniella</taxon>
    </lineage>
</organism>
<dbReference type="GO" id="GO:0003677">
    <property type="term" value="F:DNA binding"/>
    <property type="evidence" value="ECO:0007669"/>
    <property type="project" value="UniProtKB-KW"/>
</dbReference>
<evidence type="ECO:0000313" key="17">
    <source>
        <dbReference type="Proteomes" id="UP001219518"/>
    </source>
</evidence>